<dbReference type="GO" id="GO:0042392">
    <property type="term" value="F:sphingosine-1-phosphate phosphatase activity"/>
    <property type="evidence" value="ECO:0007669"/>
    <property type="project" value="TreeGrafter"/>
</dbReference>
<evidence type="ECO:0000259" key="2">
    <source>
        <dbReference type="SMART" id="SM00014"/>
    </source>
</evidence>
<evidence type="ECO:0000313" key="4">
    <source>
        <dbReference type="Proteomes" id="UP001085076"/>
    </source>
</evidence>
<dbReference type="Gene3D" id="1.20.144.10">
    <property type="entry name" value="Phosphatidic acid phosphatase type 2/haloperoxidase"/>
    <property type="match status" value="1"/>
</dbReference>
<dbReference type="InterPro" id="IPR036938">
    <property type="entry name" value="PAP2/HPO_sf"/>
</dbReference>
<accession>A0A9D5BW64</accession>
<protein>
    <recommendedName>
        <fullName evidence="2">Phosphatidic acid phosphatase type 2/haloperoxidase domain-containing protein</fullName>
    </recommendedName>
</protein>
<feature type="transmembrane region" description="Helical" evidence="1">
    <location>
        <begin position="294"/>
        <end position="317"/>
    </location>
</feature>
<dbReference type="Pfam" id="PF01569">
    <property type="entry name" value="PAP2"/>
    <property type="match status" value="1"/>
</dbReference>
<keyword evidence="1" id="KW-0812">Transmembrane</keyword>
<dbReference type="PANTHER" id="PTHR14969">
    <property type="entry name" value="SPHINGOSINE-1-PHOSPHATE PHOSPHOHYDROLASE"/>
    <property type="match status" value="1"/>
</dbReference>
<gene>
    <name evidence="3" type="ORF">J5N97_029875</name>
</gene>
<dbReference type="PANTHER" id="PTHR14969:SF13">
    <property type="entry name" value="AT30094P"/>
    <property type="match status" value="1"/>
</dbReference>
<organism evidence="3 4">
    <name type="scientific">Dioscorea zingiberensis</name>
    <dbReference type="NCBI Taxonomy" id="325984"/>
    <lineage>
        <taxon>Eukaryota</taxon>
        <taxon>Viridiplantae</taxon>
        <taxon>Streptophyta</taxon>
        <taxon>Embryophyta</taxon>
        <taxon>Tracheophyta</taxon>
        <taxon>Spermatophyta</taxon>
        <taxon>Magnoliopsida</taxon>
        <taxon>Liliopsida</taxon>
        <taxon>Dioscoreales</taxon>
        <taxon>Dioscoreaceae</taxon>
        <taxon>Dioscorea</taxon>
    </lineage>
</organism>
<name>A0A9D5BW64_9LILI</name>
<dbReference type="Proteomes" id="UP001085076">
    <property type="component" value="Miscellaneous, Linkage group lg10"/>
</dbReference>
<dbReference type="SUPFAM" id="SSF48317">
    <property type="entry name" value="Acid phosphatase/Vanadium-dependent haloperoxidase"/>
    <property type="match status" value="1"/>
</dbReference>
<reference evidence="3" key="1">
    <citation type="submission" date="2021-03" db="EMBL/GenBank/DDBJ databases">
        <authorList>
            <person name="Li Z."/>
            <person name="Yang C."/>
        </authorList>
    </citation>
    <scope>NUCLEOTIDE SEQUENCE</scope>
    <source>
        <strain evidence="3">Dzin_1.0</strain>
        <tissue evidence="3">Leaf</tissue>
    </source>
</reference>
<evidence type="ECO:0000313" key="3">
    <source>
        <dbReference type="EMBL" id="KAJ0962047.1"/>
    </source>
</evidence>
<feature type="transmembrane region" description="Helical" evidence="1">
    <location>
        <begin position="268"/>
        <end position="288"/>
    </location>
</feature>
<comment type="caution">
    <text evidence="3">The sequence shown here is derived from an EMBL/GenBank/DDBJ whole genome shotgun (WGS) entry which is preliminary data.</text>
</comment>
<keyword evidence="1" id="KW-0472">Membrane</keyword>
<dbReference type="InterPro" id="IPR000326">
    <property type="entry name" value="PAP2/HPO"/>
</dbReference>
<proteinExistence type="predicted"/>
<evidence type="ECO:0000256" key="1">
    <source>
        <dbReference type="SAM" id="Phobius"/>
    </source>
</evidence>
<feature type="domain" description="Phosphatidic acid phosphatase type 2/haloperoxidase" evidence="2">
    <location>
        <begin position="183"/>
        <end position="312"/>
    </location>
</feature>
<reference evidence="3" key="2">
    <citation type="journal article" date="2022" name="Hortic Res">
        <title>The genome of Dioscorea zingiberensis sheds light on the biosynthesis, origin and evolution of the medicinally important diosgenin saponins.</title>
        <authorList>
            <person name="Li Y."/>
            <person name="Tan C."/>
            <person name="Li Z."/>
            <person name="Guo J."/>
            <person name="Li S."/>
            <person name="Chen X."/>
            <person name="Wang C."/>
            <person name="Dai X."/>
            <person name="Yang H."/>
            <person name="Song W."/>
            <person name="Hou L."/>
            <person name="Xu J."/>
            <person name="Tong Z."/>
            <person name="Xu A."/>
            <person name="Yuan X."/>
            <person name="Wang W."/>
            <person name="Yang Q."/>
            <person name="Chen L."/>
            <person name="Sun Z."/>
            <person name="Wang K."/>
            <person name="Pan B."/>
            <person name="Chen J."/>
            <person name="Bao Y."/>
            <person name="Liu F."/>
            <person name="Qi X."/>
            <person name="Gang D.R."/>
            <person name="Wen J."/>
            <person name="Li J."/>
        </authorList>
    </citation>
    <scope>NUCLEOTIDE SEQUENCE</scope>
    <source>
        <strain evidence="3">Dzin_1.0</strain>
    </source>
</reference>
<sequence length="332" mass="36384">MSINWNSQSATSSHTVGRKKTRGKYDIVKGFSDVASQRFKSFAKKFDKSEGNYPKYVAEELNRLGFSVSVDSSNVEVFKIIGIDDEKIAFAKSFLDMYKHIGPQLSQINRFRGRIGKKKRYGGHGCGTDGPSPPSAEWTSTRCSLRIHSFFLFAPRSILKVLEVSYMAASGCLSSSLSSPYPAPPLASLSSSALSSISSSSASSSTSPSRPAPIYNKGMSLAFAVDQWSFPSGHSSRVFFLASFLSLSSASIDLGSSRIWDFLRGEPVELVVFLVFIWSATTSISRVLLGRHFVLDVVVGAVLGVLEALFVFCFLNFEALHEYLRGKWLPSL</sequence>
<dbReference type="SMART" id="SM00014">
    <property type="entry name" value="acidPPc"/>
    <property type="match status" value="1"/>
</dbReference>
<dbReference type="AlphaFoldDB" id="A0A9D5BW64"/>
<dbReference type="OrthoDB" id="10266771at2759"/>
<keyword evidence="1" id="KW-1133">Transmembrane helix</keyword>
<dbReference type="EMBL" id="JAGGNH010000010">
    <property type="protein sequence ID" value="KAJ0962047.1"/>
    <property type="molecule type" value="Genomic_DNA"/>
</dbReference>
<keyword evidence="4" id="KW-1185">Reference proteome</keyword>